<reference evidence="2 3" key="1">
    <citation type="submission" date="2023-01" db="EMBL/GenBank/DDBJ databases">
        <title>Cultivation and genomic characterization of new, ubiquitous marine nitrite-oxidizing bacteria from the Nitrospirales.</title>
        <authorList>
            <person name="Mueller A.J."/>
            <person name="Daebeler A."/>
            <person name="Herbold C.W."/>
            <person name="Kirkegaard R.H."/>
            <person name="Daims H."/>
        </authorList>
    </citation>
    <scope>NUCLEOTIDE SEQUENCE [LARGE SCALE GENOMIC DNA]</scope>
    <source>
        <strain evidence="2 3">DK</strain>
    </source>
</reference>
<keyword evidence="1" id="KW-0436">Ligase</keyword>
<dbReference type="KEGG" id="nneo:PQG83_06000"/>
<evidence type="ECO:0000313" key="2">
    <source>
        <dbReference type="EMBL" id="WNM63306.1"/>
    </source>
</evidence>
<keyword evidence="1" id="KW-0067">ATP-binding</keyword>
<proteinExistence type="inferred from homology"/>
<keyword evidence="3" id="KW-1185">Reference proteome</keyword>
<dbReference type="PANTHER" id="PTHR15004:SF0">
    <property type="entry name" value="GLUTAMYL-TRNA(GLN) AMIDOTRANSFERASE SUBUNIT C, MITOCHONDRIAL"/>
    <property type="match status" value="1"/>
</dbReference>
<accession>A0AA96GJX3</accession>
<evidence type="ECO:0000256" key="1">
    <source>
        <dbReference type="HAMAP-Rule" id="MF_00122"/>
    </source>
</evidence>
<sequence>MASITQKEVEHVAQLARLDLSEAEKPMFADQLNHILSYVDQLQGVSTEGVPPTASVAHEEQVFREDSPSECLSVEKALANAPESHNGFFVVPNILGK</sequence>
<dbReference type="Gene3D" id="1.10.20.60">
    <property type="entry name" value="Glu-tRNAGln amidotransferase C subunit, N-terminal domain"/>
    <property type="match status" value="1"/>
</dbReference>
<dbReference type="PANTHER" id="PTHR15004">
    <property type="entry name" value="GLUTAMYL-TRNA(GLN) AMIDOTRANSFERASE SUBUNIT C, MITOCHONDRIAL"/>
    <property type="match status" value="1"/>
</dbReference>
<dbReference type="GO" id="GO:0006450">
    <property type="term" value="P:regulation of translational fidelity"/>
    <property type="evidence" value="ECO:0007669"/>
    <property type="project" value="InterPro"/>
</dbReference>
<evidence type="ECO:0000313" key="3">
    <source>
        <dbReference type="Proteomes" id="UP001302494"/>
    </source>
</evidence>
<protein>
    <recommendedName>
        <fullName evidence="1">Aspartyl/glutamyl-tRNA(Asn/Gln) amidotransferase subunit C</fullName>
        <shortName evidence="1">Asp/Glu-ADT subunit C</shortName>
        <ecNumber evidence="1">6.3.5.-</ecNumber>
    </recommendedName>
</protein>
<keyword evidence="1" id="KW-0648">Protein biosynthesis</keyword>
<comment type="similarity">
    <text evidence="1">Belongs to the GatC family.</text>
</comment>
<dbReference type="EC" id="6.3.5.-" evidence="1"/>
<dbReference type="Proteomes" id="UP001302494">
    <property type="component" value="Chromosome"/>
</dbReference>
<dbReference type="Pfam" id="PF02686">
    <property type="entry name" value="GatC"/>
    <property type="match status" value="1"/>
</dbReference>
<dbReference type="AlphaFoldDB" id="A0AA96GJX3"/>
<comment type="catalytic activity">
    <reaction evidence="1">
        <text>L-aspartyl-tRNA(Asn) + L-glutamine + ATP + H2O = L-asparaginyl-tRNA(Asn) + L-glutamate + ADP + phosphate + 2 H(+)</text>
        <dbReference type="Rhea" id="RHEA:14513"/>
        <dbReference type="Rhea" id="RHEA-COMP:9674"/>
        <dbReference type="Rhea" id="RHEA-COMP:9677"/>
        <dbReference type="ChEBI" id="CHEBI:15377"/>
        <dbReference type="ChEBI" id="CHEBI:15378"/>
        <dbReference type="ChEBI" id="CHEBI:29985"/>
        <dbReference type="ChEBI" id="CHEBI:30616"/>
        <dbReference type="ChEBI" id="CHEBI:43474"/>
        <dbReference type="ChEBI" id="CHEBI:58359"/>
        <dbReference type="ChEBI" id="CHEBI:78515"/>
        <dbReference type="ChEBI" id="CHEBI:78516"/>
        <dbReference type="ChEBI" id="CHEBI:456216"/>
    </reaction>
</comment>
<name>A0AA96GJX3_9BACT</name>
<dbReference type="NCBIfam" id="TIGR00135">
    <property type="entry name" value="gatC"/>
    <property type="match status" value="1"/>
</dbReference>
<dbReference type="InterPro" id="IPR003837">
    <property type="entry name" value="GatC"/>
</dbReference>
<dbReference type="HAMAP" id="MF_00122">
    <property type="entry name" value="GatC"/>
    <property type="match status" value="1"/>
</dbReference>
<organism evidence="2 3">
    <name type="scientific">Candidatus Nitrospira neomarina</name>
    <dbReference type="NCBI Taxonomy" id="3020899"/>
    <lineage>
        <taxon>Bacteria</taxon>
        <taxon>Pseudomonadati</taxon>
        <taxon>Nitrospirota</taxon>
        <taxon>Nitrospiria</taxon>
        <taxon>Nitrospirales</taxon>
        <taxon>Nitrospiraceae</taxon>
        <taxon>Nitrospira</taxon>
    </lineage>
</organism>
<dbReference type="GO" id="GO:0006412">
    <property type="term" value="P:translation"/>
    <property type="evidence" value="ECO:0007669"/>
    <property type="project" value="UniProtKB-UniRule"/>
</dbReference>
<dbReference type="RefSeq" id="WP_312747802.1">
    <property type="nucleotide sequence ID" value="NZ_CP116968.1"/>
</dbReference>
<comment type="subunit">
    <text evidence="1">Heterotrimer of A, B and C subunits.</text>
</comment>
<dbReference type="GO" id="GO:0050567">
    <property type="term" value="F:glutaminyl-tRNA synthase (glutamine-hydrolyzing) activity"/>
    <property type="evidence" value="ECO:0007669"/>
    <property type="project" value="UniProtKB-UniRule"/>
</dbReference>
<dbReference type="InterPro" id="IPR036113">
    <property type="entry name" value="Asp/Glu-ADT_sf_sub_c"/>
</dbReference>
<dbReference type="GO" id="GO:0070681">
    <property type="term" value="P:glutaminyl-tRNAGln biosynthesis via transamidation"/>
    <property type="evidence" value="ECO:0007669"/>
    <property type="project" value="TreeGrafter"/>
</dbReference>
<comment type="function">
    <text evidence="1">Allows the formation of correctly charged Asn-tRNA(Asn) or Gln-tRNA(Gln) through the transamidation of misacylated Asp-tRNA(Asn) or Glu-tRNA(Gln) in organisms which lack either or both of asparaginyl-tRNA or glutaminyl-tRNA synthetases. The reaction takes place in the presence of glutamine and ATP through an activated phospho-Asp-tRNA(Asn) or phospho-Glu-tRNA(Gln).</text>
</comment>
<dbReference type="GO" id="GO:0005524">
    <property type="term" value="F:ATP binding"/>
    <property type="evidence" value="ECO:0007669"/>
    <property type="project" value="UniProtKB-KW"/>
</dbReference>
<dbReference type="SUPFAM" id="SSF141000">
    <property type="entry name" value="Glu-tRNAGln amidotransferase C subunit"/>
    <property type="match status" value="1"/>
</dbReference>
<dbReference type="EMBL" id="CP116968">
    <property type="protein sequence ID" value="WNM63306.1"/>
    <property type="molecule type" value="Genomic_DNA"/>
</dbReference>
<comment type="catalytic activity">
    <reaction evidence="1">
        <text>L-glutamyl-tRNA(Gln) + L-glutamine + ATP + H2O = L-glutaminyl-tRNA(Gln) + L-glutamate + ADP + phosphate + H(+)</text>
        <dbReference type="Rhea" id="RHEA:17521"/>
        <dbReference type="Rhea" id="RHEA-COMP:9681"/>
        <dbReference type="Rhea" id="RHEA-COMP:9684"/>
        <dbReference type="ChEBI" id="CHEBI:15377"/>
        <dbReference type="ChEBI" id="CHEBI:15378"/>
        <dbReference type="ChEBI" id="CHEBI:29985"/>
        <dbReference type="ChEBI" id="CHEBI:30616"/>
        <dbReference type="ChEBI" id="CHEBI:43474"/>
        <dbReference type="ChEBI" id="CHEBI:58359"/>
        <dbReference type="ChEBI" id="CHEBI:78520"/>
        <dbReference type="ChEBI" id="CHEBI:78521"/>
        <dbReference type="ChEBI" id="CHEBI:456216"/>
    </reaction>
</comment>
<keyword evidence="1" id="KW-0547">Nucleotide-binding</keyword>
<gene>
    <name evidence="1 2" type="primary">gatC</name>
    <name evidence="2" type="ORF">PQG83_06000</name>
</gene>